<dbReference type="Proteomes" id="UP001501470">
    <property type="component" value="Unassembled WGS sequence"/>
</dbReference>
<feature type="compositionally biased region" description="Low complexity" evidence="1">
    <location>
        <begin position="129"/>
        <end position="151"/>
    </location>
</feature>
<feature type="compositionally biased region" description="Low complexity" evidence="1">
    <location>
        <begin position="165"/>
        <end position="175"/>
    </location>
</feature>
<evidence type="ECO:0000313" key="3">
    <source>
        <dbReference type="EMBL" id="GAA1545082.1"/>
    </source>
</evidence>
<organism evidence="3 4">
    <name type="scientific">Dactylosporangium maewongense</name>
    <dbReference type="NCBI Taxonomy" id="634393"/>
    <lineage>
        <taxon>Bacteria</taxon>
        <taxon>Bacillati</taxon>
        <taxon>Actinomycetota</taxon>
        <taxon>Actinomycetes</taxon>
        <taxon>Micromonosporales</taxon>
        <taxon>Micromonosporaceae</taxon>
        <taxon>Dactylosporangium</taxon>
    </lineage>
</organism>
<evidence type="ECO:0000256" key="1">
    <source>
        <dbReference type="SAM" id="MobiDB-lite"/>
    </source>
</evidence>
<dbReference type="EMBL" id="BAAAQD010000018">
    <property type="protein sequence ID" value="GAA1545082.1"/>
    <property type="molecule type" value="Genomic_DNA"/>
</dbReference>
<protein>
    <submittedName>
        <fullName evidence="3">Uncharacterized protein</fullName>
    </submittedName>
</protein>
<name>A0ABN2BR75_9ACTN</name>
<evidence type="ECO:0000313" key="4">
    <source>
        <dbReference type="Proteomes" id="UP001501470"/>
    </source>
</evidence>
<proteinExistence type="predicted"/>
<feature type="transmembrane region" description="Helical" evidence="2">
    <location>
        <begin position="277"/>
        <end position="298"/>
    </location>
</feature>
<keyword evidence="2" id="KW-0472">Membrane</keyword>
<accession>A0ABN2BR75</accession>
<keyword evidence="2" id="KW-0812">Transmembrane</keyword>
<feature type="transmembrane region" description="Helical" evidence="2">
    <location>
        <begin position="243"/>
        <end position="265"/>
    </location>
</feature>
<keyword evidence="4" id="KW-1185">Reference proteome</keyword>
<keyword evidence="2" id="KW-1133">Transmembrane helix</keyword>
<gene>
    <name evidence="3" type="ORF">GCM10009827_076340</name>
</gene>
<comment type="caution">
    <text evidence="3">The sequence shown here is derived from an EMBL/GenBank/DDBJ whole genome shotgun (WGS) entry which is preliminary data.</text>
</comment>
<feature type="transmembrane region" description="Helical" evidence="2">
    <location>
        <begin position="211"/>
        <end position="231"/>
    </location>
</feature>
<dbReference type="RefSeq" id="WP_344507920.1">
    <property type="nucleotide sequence ID" value="NZ_BAAAQD010000018.1"/>
</dbReference>
<reference evidence="3 4" key="1">
    <citation type="journal article" date="2019" name="Int. J. Syst. Evol. Microbiol.">
        <title>The Global Catalogue of Microorganisms (GCM) 10K type strain sequencing project: providing services to taxonomists for standard genome sequencing and annotation.</title>
        <authorList>
            <consortium name="The Broad Institute Genomics Platform"/>
            <consortium name="The Broad Institute Genome Sequencing Center for Infectious Disease"/>
            <person name="Wu L."/>
            <person name="Ma J."/>
        </authorList>
    </citation>
    <scope>NUCLEOTIDE SEQUENCE [LARGE SCALE GENOMIC DNA]</scope>
    <source>
        <strain evidence="3 4">JCM 15933</strain>
    </source>
</reference>
<sequence length="300" mass="31651">MDGRRNYSPDPDAEPRWYPDDRGYDEPGRGERRDDRREDRSRDDRGYGDDRGYTPTRYADEREYDDGYRVPEPRSASRGYGADSLPYGDSPSGQFSAPLPPAPEHPDAAESVSRSRRSEAIDRSALQRPVSGGAPSAPVSALSSPVVTVPTVPAPPAAPQGGYGQQAQQSQQDAFAAPTTLTAAIPPPSAAPAAAAAEPGGAVYRSKRPGLAVVLVLLTIVFEVPVLRLFLTAMTADKIEATGTLASIFMILGLPMFALGLYGLIGGAAAAASGARAWLRTPLAYLPIAVLLFIAAALST</sequence>
<feature type="region of interest" description="Disordered" evidence="1">
    <location>
        <begin position="1"/>
        <end position="175"/>
    </location>
</feature>
<evidence type="ECO:0000256" key="2">
    <source>
        <dbReference type="SAM" id="Phobius"/>
    </source>
</evidence>
<feature type="compositionally biased region" description="Basic and acidic residues" evidence="1">
    <location>
        <begin position="1"/>
        <end position="72"/>
    </location>
</feature>